<dbReference type="OrthoDB" id="5181866at2"/>
<keyword evidence="3" id="KW-1185">Reference proteome</keyword>
<organism evidence="2 3">
    <name type="scientific">Amycolatopsis suaedae</name>
    <dbReference type="NCBI Taxonomy" id="2510978"/>
    <lineage>
        <taxon>Bacteria</taxon>
        <taxon>Bacillati</taxon>
        <taxon>Actinomycetota</taxon>
        <taxon>Actinomycetes</taxon>
        <taxon>Pseudonocardiales</taxon>
        <taxon>Pseudonocardiaceae</taxon>
        <taxon>Amycolatopsis</taxon>
    </lineage>
</organism>
<dbReference type="Proteomes" id="UP000292003">
    <property type="component" value="Unassembled WGS sequence"/>
</dbReference>
<name>A0A4Q7JD01_9PSEU</name>
<protein>
    <submittedName>
        <fullName evidence="2">Uncharacterized protein</fullName>
    </submittedName>
</protein>
<accession>A0A4Q7JD01</accession>
<evidence type="ECO:0000313" key="3">
    <source>
        <dbReference type="Proteomes" id="UP000292003"/>
    </source>
</evidence>
<comment type="caution">
    <text evidence="2">The sequence shown here is derived from an EMBL/GenBank/DDBJ whole genome shotgun (WGS) entry which is preliminary data.</text>
</comment>
<evidence type="ECO:0000313" key="2">
    <source>
        <dbReference type="EMBL" id="RZQ64936.1"/>
    </source>
</evidence>
<proteinExistence type="predicted"/>
<reference evidence="2 3" key="1">
    <citation type="submission" date="2019-02" db="EMBL/GenBank/DDBJ databases">
        <title>Draft genome sequence of Amycolatopsis sp. 8-3EHSu isolated from roots of Suaeda maritima.</title>
        <authorList>
            <person name="Duangmal K."/>
            <person name="Chantavorakit T."/>
        </authorList>
    </citation>
    <scope>NUCLEOTIDE SEQUENCE [LARGE SCALE GENOMIC DNA]</scope>
    <source>
        <strain evidence="2 3">8-3EHSu</strain>
    </source>
</reference>
<evidence type="ECO:0000256" key="1">
    <source>
        <dbReference type="SAM" id="MobiDB-lite"/>
    </source>
</evidence>
<sequence length="183" mass="20379">MPALIVILSLTVGGGLLAREVYRKPQPEDTGEVAATSVSTLPPEQQPGPPTVQLTPDAAAHPEDQRVRQLLQTYFDAINGRSYDRWKTVVTSARIQSQPRDEWLANYRTTHDGSILVYRIEGLPRQQLQILVAFTSVQDPADAPPELPERCIRWRLVLPAVWEGNAWKLDIVPAGTSPEHVKC</sequence>
<dbReference type="AlphaFoldDB" id="A0A4Q7JD01"/>
<gene>
    <name evidence="2" type="ORF">EWH70_08325</name>
</gene>
<dbReference type="EMBL" id="SFCC01000003">
    <property type="protein sequence ID" value="RZQ64936.1"/>
    <property type="molecule type" value="Genomic_DNA"/>
</dbReference>
<feature type="region of interest" description="Disordered" evidence="1">
    <location>
        <begin position="26"/>
        <end position="57"/>
    </location>
</feature>